<organism evidence="1 2">
    <name type="scientific">Sphingomonas panacisoli</name>
    <dbReference type="NCBI Taxonomy" id="1813879"/>
    <lineage>
        <taxon>Bacteria</taxon>
        <taxon>Pseudomonadati</taxon>
        <taxon>Pseudomonadota</taxon>
        <taxon>Alphaproteobacteria</taxon>
        <taxon>Sphingomonadales</taxon>
        <taxon>Sphingomonadaceae</taxon>
        <taxon>Sphingomonas</taxon>
    </lineage>
</organism>
<accession>A0A5B8LE56</accession>
<proteinExistence type="predicted"/>
<sequence>MAGNWETQRDRVWSGQPVAEAVLTQWLADILAECTAAQTFAETLLDSCAVRLRDIIDHIDTDEYNTINRFVEAGWIELNAGVFVNPDGNFPPLIRGTAGQTIHVRVESVEQFAKIYGLTSPIEGKAHGPARLIRAFDGAHTCFAAYERNGHEGFGIPDVDDADIRSARLHLQTFRSRRRQFDRIEDGLEYTEALVDSAVAAIGKHWACSLWLKSEVEYWMLRCAAGRMQKARQDKVGIGWANIDHHTYDGSRRHFRHTIRIFEKLGYERREMLYAGELSGWGSQVLEQPTTGSTIFADVDLAPDELQVDFAQASLPELSKTYRAGTVSALHGESILEAGLNHIAGLYDQQKLRLQLHDLGFGMMSPFSDTSLLYQELTLGDWVAVDPARVDALEAIGNLGTEEAERIRTSGAILTHFENIQRNEGYKGFNKPGIDRVLRKLDPRAYHEATLSAEAAR</sequence>
<gene>
    <name evidence="1" type="ORF">FPZ24_02055</name>
</gene>
<keyword evidence="2" id="KW-1185">Reference proteome</keyword>
<dbReference type="RefSeq" id="WP_146569491.1">
    <property type="nucleotide sequence ID" value="NZ_CP042306.1"/>
</dbReference>
<protein>
    <submittedName>
        <fullName evidence="1">Uncharacterized protein</fullName>
    </submittedName>
</protein>
<dbReference type="Proteomes" id="UP000315673">
    <property type="component" value="Chromosome"/>
</dbReference>
<dbReference type="OrthoDB" id="212238at2"/>
<dbReference type="KEGG" id="spai:FPZ24_02055"/>
<evidence type="ECO:0000313" key="2">
    <source>
        <dbReference type="Proteomes" id="UP000315673"/>
    </source>
</evidence>
<evidence type="ECO:0000313" key="1">
    <source>
        <dbReference type="EMBL" id="QDZ06407.1"/>
    </source>
</evidence>
<reference evidence="1 2" key="1">
    <citation type="submission" date="2019-07" db="EMBL/GenBank/DDBJ databases">
        <title>Full genome sequence of Sphingomonas sp. 4R-6-7(HKS19).</title>
        <authorList>
            <person name="Im W.-T."/>
        </authorList>
    </citation>
    <scope>NUCLEOTIDE SEQUENCE [LARGE SCALE GENOMIC DNA]</scope>
    <source>
        <strain evidence="1 2">HKS19</strain>
    </source>
</reference>
<name>A0A5B8LE56_9SPHN</name>
<dbReference type="AlphaFoldDB" id="A0A5B8LE56"/>
<dbReference type="EMBL" id="CP042306">
    <property type="protein sequence ID" value="QDZ06407.1"/>
    <property type="molecule type" value="Genomic_DNA"/>
</dbReference>